<comment type="caution">
    <text evidence="1">The sequence shown here is derived from an EMBL/GenBank/DDBJ whole genome shotgun (WGS) entry which is preliminary data.</text>
</comment>
<organism evidence="1 2">
    <name type="scientific">Brachionus plicatilis</name>
    <name type="common">Marine rotifer</name>
    <name type="synonym">Brachionus muelleri</name>
    <dbReference type="NCBI Taxonomy" id="10195"/>
    <lineage>
        <taxon>Eukaryota</taxon>
        <taxon>Metazoa</taxon>
        <taxon>Spiralia</taxon>
        <taxon>Gnathifera</taxon>
        <taxon>Rotifera</taxon>
        <taxon>Eurotatoria</taxon>
        <taxon>Monogononta</taxon>
        <taxon>Pseudotrocha</taxon>
        <taxon>Ploima</taxon>
        <taxon>Brachionidae</taxon>
        <taxon>Brachionus</taxon>
    </lineage>
</organism>
<sequence>MFVALFSILQRAEFRKAKILLFKCLGPYLVERKLPEKWNKMVFREQVRRNDLNDKTIFR</sequence>
<name>A0A3M7Q264_BRAPC</name>
<evidence type="ECO:0000313" key="2">
    <source>
        <dbReference type="Proteomes" id="UP000276133"/>
    </source>
</evidence>
<keyword evidence="2" id="KW-1185">Reference proteome</keyword>
<dbReference type="Proteomes" id="UP000276133">
    <property type="component" value="Unassembled WGS sequence"/>
</dbReference>
<accession>A0A3M7Q264</accession>
<proteinExistence type="predicted"/>
<gene>
    <name evidence="1" type="ORF">BpHYR1_012293</name>
</gene>
<protein>
    <submittedName>
        <fullName evidence="1">Uncharacterized protein</fullName>
    </submittedName>
</protein>
<dbReference type="EMBL" id="REGN01007849">
    <property type="protein sequence ID" value="RNA05115.1"/>
    <property type="molecule type" value="Genomic_DNA"/>
</dbReference>
<dbReference type="AlphaFoldDB" id="A0A3M7Q264"/>
<evidence type="ECO:0000313" key="1">
    <source>
        <dbReference type="EMBL" id="RNA05115.1"/>
    </source>
</evidence>
<reference evidence="1 2" key="1">
    <citation type="journal article" date="2018" name="Sci. Rep.">
        <title>Genomic signatures of local adaptation to the degree of environmental predictability in rotifers.</title>
        <authorList>
            <person name="Franch-Gras L."/>
            <person name="Hahn C."/>
            <person name="Garcia-Roger E.M."/>
            <person name="Carmona M.J."/>
            <person name="Serra M."/>
            <person name="Gomez A."/>
        </authorList>
    </citation>
    <scope>NUCLEOTIDE SEQUENCE [LARGE SCALE GENOMIC DNA]</scope>
    <source>
        <strain evidence="1">HYR1</strain>
    </source>
</reference>